<comment type="caution">
    <text evidence="10">The sequence shown here is derived from an EMBL/GenBank/DDBJ whole genome shotgun (WGS) entry which is preliminary data.</text>
</comment>
<evidence type="ECO:0000256" key="2">
    <source>
        <dbReference type="ARBA" id="ARBA00022801"/>
    </source>
</evidence>
<accession>A0ABR7MS83</accession>
<evidence type="ECO:0000256" key="5">
    <source>
        <dbReference type="ARBA" id="ARBA00023295"/>
    </source>
</evidence>
<feature type="domain" description="BIG2" evidence="9">
    <location>
        <begin position="513"/>
        <end position="593"/>
    </location>
</feature>
<proteinExistence type="inferred from homology"/>
<evidence type="ECO:0000259" key="9">
    <source>
        <dbReference type="SMART" id="SM00635"/>
    </source>
</evidence>
<dbReference type="Pfam" id="PF00150">
    <property type="entry name" value="Cellulase"/>
    <property type="match status" value="1"/>
</dbReference>
<dbReference type="InterPro" id="IPR008964">
    <property type="entry name" value="Invasin/intimin_cell_adhesion"/>
</dbReference>
<feature type="domain" description="BIG2" evidence="9">
    <location>
        <begin position="651"/>
        <end position="739"/>
    </location>
</feature>
<dbReference type="InterPro" id="IPR050386">
    <property type="entry name" value="Glycosyl_hydrolase_5"/>
</dbReference>
<feature type="signal peptide" evidence="8">
    <location>
        <begin position="1"/>
        <end position="17"/>
    </location>
</feature>
<keyword evidence="2" id="KW-0378">Hydrolase</keyword>
<protein>
    <submittedName>
        <fullName evidence="10">Cellulase family glycosylhydrolase</fullName>
    </submittedName>
</protein>
<dbReference type="PROSITE" id="PS00659">
    <property type="entry name" value="GLYCOSYL_HYDROL_F5"/>
    <property type="match status" value="1"/>
</dbReference>
<evidence type="ECO:0000256" key="4">
    <source>
        <dbReference type="ARBA" id="ARBA00023277"/>
    </source>
</evidence>
<evidence type="ECO:0000256" key="3">
    <source>
        <dbReference type="ARBA" id="ARBA00023001"/>
    </source>
</evidence>
<keyword evidence="11" id="KW-1185">Reference proteome</keyword>
<dbReference type="PANTHER" id="PTHR31297">
    <property type="entry name" value="GLUCAN ENDO-1,6-BETA-GLUCOSIDASE B"/>
    <property type="match status" value="1"/>
</dbReference>
<dbReference type="Pfam" id="PF02368">
    <property type="entry name" value="Big_2"/>
    <property type="match status" value="2"/>
</dbReference>
<dbReference type="Proteomes" id="UP000637513">
    <property type="component" value="Unassembled WGS sequence"/>
</dbReference>
<gene>
    <name evidence="10" type="ORF">H8700_02875</name>
</gene>
<evidence type="ECO:0000256" key="7">
    <source>
        <dbReference type="SAM" id="MobiDB-lite"/>
    </source>
</evidence>
<keyword evidence="3" id="KW-0136">Cellulose degradation</keyword>
<organism evidence="10 11">
    <name type="scientific">Jutongia hominis</name>
    <dbReference type="NCBI Taxonomy" id="2763664"/>
    <lineage>
        <taxon>Bacteria</taxon>
        <taxon>Bacillati</taxon>
        <taxon>Bacillota</taxon>
        <taxon>Clostridia</taxon>
        <taxon>Lachnospirales</taxon>
        <taxon>Lachnospiraceae</taxon>
        <taxon>Jutongia</taxon>
    </lineage>
</organism>
<dbReference type="SUPFAM" id="SSF51445">
    <property type="entry name" value="(Trans)glycosidases"/>
    <property type="match status" value="1"/>
</dbReference>
<keyword evidence="6" id="KW-0624">Polysaccharide degradation</keyword>
<dbReference type="InterPro" id="IPR017853">
    <property type="entry name" value="GH"/>
</dbReference>
<keyword evidence="8" id="KW-0732">Signal</keyword>
<feature type="domain" description="BIG2" evidence="9">
    <location>
        <begin position="420"/>
        <end position="495"/>
    </location>
</feature>
<feature type="compositionally biased region" description="Low complexity" evidence="7">
    <location>
        <begin position="598"/>
        <end position="612"/>
    </location>
</feature>
<sequence length="741" mass="80924">MRKWSKAIAFMMTAALAVGSLSVGPVVQKADAADRIGTYMSWDDDQTTKDIKIPVNPQTFRDLSGTEIIEEMGIGWILGNTFDSHTNQTPGETAWGAPVTTKKMIKAVHDLGFNTIRIPVTWGTMVKDDGSIDAAWISRVEDVINYCMDEDMYVILNAHHDGADNVGTDKEGKSVHGWIDISGTDEEFAAVEAKYQKMWASIANYFKNYDEHLIFESMNEVYSGSGDTNLQKDMERINKLNKTFGAAVRSTGSNNAKRWLLLASRNTNIKSLYKNADKFEIPNDGTDRYMVSVHDYDDFKIGGYTDSMNESKSDSYANQFKKLKAAFVDKGIPVVVGECGFRGGSDRTYKFEGVSYMLKKYGLAGCIWDNHGTQGTTDNYEIFDREQCAPYNKNYTDGVMRGFYTDSDDSQLNEKTTVSAMTSLDLDKDSVSIAVGSVEKVTATTAPADNNDVVLWKSDNSRVASVSNGRIHARRIGTATITAYAQSGAVEKKITVTVTKKTLEKETTDIQTDYDAFKFEKFEYETNDQGLLVSPVAYLNASAVPASNGAVTFESSDENVVSVSSTGKLLGYGYGKAVITLTATDGFTKEIPVSIIDPNATPEPSATSTTTPIVQPSVQPGSIPSNQPTAGTSAEPTVNLKDEVKKTTKNACVKVKAKKAKVTVKKGKKNTLKFTVIAKNKKAKTTDKMKVSVKNKKIVSVTKKTLKKGNASVTIKAKKKGSTKVTVKVGKKSAKVTVKVK</sequence>
<keyword evidence="4" id="KW-0119">Carbohydrate metabolism</keyword>
<comment type="similarity">
    <text evidence="1">Belongs to the glycosyl hydrolase 5 (cellulase A) family.</text>
</comment>
<dbReference type="EMBL" id="JACRSW010000009">
    <property type="protein sequence ID" value="MBC8556656.1"/>
    <property type="molecule type" value="Genomic_DNA"/>
</dbReference>
<dbReference type="SUPFAM" id="SSF49373">
    <property type="entry name" value="Invasin/intimin cell-adhesion fragments"/>
    <property type="match status" value="3"/>
</dbReference>
<dbReference type="InterPro" id="IPR003343">
    <property type="entry name" value="Big_2"/>
</dbReference>
<evidence type="ECO:0000256" key="1">
    <source>
        <dbReference type="ARBA" id="ARBA00005641"/>
    </source>
</evidence>
<feature type="chain" id="PRO_5046814678" evidence="8">
    <location>
        <begin position="18"/>
        <end position="741"/>
    </location>
</feature>
<reference evidence="10 11" key="1">
    <citation type="submission" date="2020-08" db="EMBL/GenBank/DDBJ databases">
        <title>Genome public.</title>
        <authorList>
            <person name="Liu C."/>
            <person name="Sun Q."/>
        </authorList>
    </citation>
    <scope>NUCLEOTIDE SEQUENCE [LARGE SCALE GENOMIC DNA]</scope>
    <source>
        <strain evidence="10 11">BX3</strain>
    </source>
</reference>
<dbReference type="InterPro" id="IPR001547">
    <property type="entry name" value="Glyco_hydro_5"/>
</dbReference>
<dbReference type="PANTHER" id="PTHR31297:SF41">
    <property type="entry name" value="ENDOGLUCANASE, PUTATIVE (AFU_ORTHOLOGUE AFUA_5G01830)-RELATED"/>
    <property type="match status" value="1"/>
</dbReference>
<feature type="region of interest" description="Disordered" evidence="7">
    <location>
        <begin position="597"/>
        <end position="636"/>
    </location>
</feature>
<name>A0ABR7MS83_9FIRM</name>
<evidence type="ECO:0000313" key="11">
    <source>
        <dbReference type="Proteomes" id="UP000637513"/>
    </source>
</evidence>
<evidence type="ECO:0000256" key="8">
    <source>
        <dbReference type="SAM" id="SignalP"/>
    </source>
</evidence>
<dbReference type="SMART" id="SM00635">
    <property type="entry name" value="BID_2"/>
    <property type="match status" value="3"/>
</dbReference>
<feature type="compositionally biased region" description="Polar residues" evidence="7">
    <location>
        <begin position="613"/>
        <end position="636"/>
    </location>
</feature>
<dbReference type="InterPro" id="IPR018087">
    <property type="entry name" value="Glyco_hydro_5_CS"/>
</dbReference>
<keyword evidence="5" id="KW-0326">Glycosidase</keyword>
<evidence type="ECO:0000256" key="6">
    <source>
        <dbReference type="ARBA" id="ARBA00023326"/>
    </source>
</evidence>
<evidence type="ECO:0000313" key="10">
    <source>
        <dbReference type="EMBL" id="MBC8556656.1"/>
    </source>
</evidence>
<dbReference type="Gene3D" id="3.20.20.80">
    <property type="entry name" value="Glycosidases"/>
    <property type="match status" value="1"/>
</dbReference>
<dbReference type="RefSeq" id="WP_249302947.1">
    <property type="nucleotide sequence ID" value="NZ_JACRSW010000009.1"/>
</dbReference>
<dbReference type="Gene3D" id="2.60.40.1080">
    <property type="match status" value="3"/>
</dbReference>